<name>A0ABS5W2W9_9SPHN</name>
<evidence type="ECO:0000313" key="3">
    <source>
        <dbReference type="Proteomes" id="UP000811255"/>
    </source>
</evidence>
<sequence>MKTTSRYAIGLAAALGLSASAAAHHGWAWTEDQESRLTGTIVSISYGNPHMHLQVRTEQGGVWEVDLSPPIVAQGSGFGPGAAKAGDKVVVTGHRARDRDLLAFKGETITVGGKTYDVYPQREKTLKPTA</sequence>
<organism evidence="2 3">
    <name type="scientific">Croceibacterium selenioxidans</name>
    <dbReference type="NCBI Taxonomy" id="2838833"/>
    <lineage>
        <taxon>Bacteria</taxon>
        <taxon>Pseudomonadati</taxon>
        <taxon>Pseudomonadota</taxon>
        <taxon>Alphaproteobacteria</taxon>
        <taxon>Sphingomonadales</taxon>
        <taxon>Erythrobacteraceae</taxon>
        <taxon>Croceibacterium</taxon>
    </lineage>
</organism>
<keyword evidence="3" id="KW-1185">Reference proteome</keyword>
<evidence type="ECO:0000256" key="1">
    <source>
        <dbReference type="SAM" id="SignalP"/>
    </source>
</evidence>
<comment type="caution">
    <text evidence="2">The sequence shown here is derived from an EMBL/GenBank/DDBJ whole genome shotgun (WGS) entry which is preliminary data.</text>
</comment>
<evidence type="ECO:0008006" key="4">
    <source>
        <dbReference type="Google" id="ProtNLM"/>
    </source>
</evidence>
<dbReference type="EMBL" id="JAHFVK010000001">
    <property type="protein sequence ID" value="MBT2132729.1"/>
    <property type="molecule type" value="Genomic_DNA"/>
</dbReference>
<gene>
    <name evidence="2" type="ORF">KK137_00150</name>
</gene>
<accession>A0ABS5W2W9</accession>
<dbReference type="InterPro" id="IPR046150">
    <property type="entry name" value="DUF6152"/>
</dbReference>
<dbReference type="RefSeq" id="WP_214533796.1">
    <property type="nucleotide sequence ID" value="NZ_JAHFVK010000001.1"/>
</dbReference>
<keyword evidence="1" id="KW-0732">Signal</keyword>
<dbReference type="Proteomes" id="UP000811255">
    <property type="component" value="Unassembled WGS sequence"/>
</dbReference>
<dbReference type="Pfam" id="PF19649">
    <property type="entry name" value="DUF6152"/>
    <property type="match status" value="1"/>
</dbReference>
<feature type="signal peptide" evidence="1">
    <location>
        <begin position="1"/>
        <end position="23"/>
    </location>
</feature>
<proteinExistence type="predicted"/>
<evidence type="ECO:0000313" key="2">
    <source>
        <dbReference type="EMBL" id="MBT2132729.1"/>
    </source>
</evidence>
<reference evidence="2 3" key="1">
    <citation type="submission" date="2021-05" db="EMBL/GenBank/DDBJ databases">
        <title>Croceibacterium sp. LX-88 genome sequence.</title>
        <authorList>
            <person name="Luo X."/>
        </authorList>
    </citation>
    <scope>NUCLEOTIDE SEQUENCE [LARGE SCALE GENOMIC DNA]</scope>
    <source>
        <strain evidence="2 3">LX-88</strain>
    </source>
</reference>
<protein>
    <recommendedName>
        <fullName evidence="4">DNA-binding protein</fullName>
    </recommendedName>
</protein>
<feature type="chain" id="PRO_5045366797" description="DNA-binding protein" evidence="1">
    <location>
        <begin position="24"/>
        <end position="130"/>
    </location>
</feature>